<dbReference type="Pfam" id="PF14200">
    <property type="entry name" value="RicinB_lectin_2"/>
    <property type="match status" value="1"/>
</dbReference>
<reference evidence="2 3" key="1">
    <citation type="submission" date="2015-07" db="EMBL/GenBank/DDBJ databases">
        <title>The genome of Pseudoloma neurophilia, a relevant intracellular parasite of the zebrafish.</title>
        <authorList>
            <person name="Ndikumana S."/>
            <person name="Pelin A."/>
            <person name="Sanders J."/>
            <person name="Corradi N."/>
        </authorList>
    </citation>
    <scope>NUCLEOTIDE SEQUENCE [LARGE SCALE GENOMIC DNA]</scope>
    <source>
        <strain evidence="2 3">MK1</strain>
    </source>
</reference>
<dbReference type="EMBL" id="LGUB01001076">
    <property type="protein sequence ID" value="KRH92254.1"/>
    <property type="molecule type" value="Genomic_DNA"/>
</dbReference>
<accession>A0A0R0LXV3</accession>
<dbReference type="AlphaFoldDB" id="A0A0R0LXV3"/>
<proteinExistence type="predicted"/>
<dbReference type="OrthoDB" id="2193698at2759"/>
<keyword evidence="3" id="KW-1185">Reference proteome</keyword>
<name>A0A0R0LXV3_9MICR</name>
<dbReference type="InterPro" id="IPR000772">
    <property type="entry name" value="Ricin_B_lectin"/>
</dbReference>
<dbReference type="VEuPathDB" id="MicrosporidiaDB:M153_8900000239"/>
<dbReference type="Gene3D" id="2.80.10.50">
    <property type="match status" value="1"/>
</dbReference>
<protein>
    <recommendedName>
        <fullName evidence="1">Ricin B lectin domain-containing protein</fullName>
    </recommendedName>
</protein>
<evidence type="ECO:0000313" key="2">
    <source>
        <dbReference type="EMBL" id="KRH92254.1"/>
    </source>
</evidence>
<evidence type="ECO:0000259" key="1">
    <source>
        <dbReference type="Pfam" id="PF14200"/>
    </source>
</evidence>
<comment type="caution">
    <text evidence="2">The sequence shown here is derived from an EMBL/GenBank/DDBJ whole genome shotgun (WGS) entry which is preliminary data.</text>
</comment>
<sequence>MFFIVHFHLIRSFKFLLKKFDADLYFGKPGATVTYTEFANADILEVQKTGVPQEDFIVVTTKNNHVVDVAGGTNEIIYWPQHGGKNQRFRLQFRPHGRYKLQNDSSGYCIAFNSSANKFIVTRCIENDEMQEFILQPINKDEEPKDKIFIPVNRARLEALKRAALQCDEIKDEMGAEAIAELGETEIETEARFKEASLKAMM</sequence>
<organism evidence="2 3">
    <name type="scientific">Pseudoloma neurophilia</name>
    <dbReference type="NCBI Taxonomy" id="146866"/>
    <lineage>
        <taxon>Eukaryota</taxon>
        <taxon>Fungi</taxon>
        <taxon>Fungi incertae sedis</taxon>
        <taxon>Microsporidia</taxon>
        <taxon>Pseudoloma</taxon>
    </lineage>
</organism>
<feature type="domain" description="Ricin B lectin" evidence="1">
    <location>
        <begin position="56"/>
        <end position="116"/>
    </location>
</feature>
<dbReference type="CDD" id="cd00161">
    <property type="entry name" value="beta-trefoil_Ricin-like"/>
    <property type="match status" value="1"/>
</dbReference>
<dbReference type="Proteomes" id="UP000051530">
    <property type="component" value="Unassembled WGS sequence"/>
</dbReference>
<dbReference type="SUPFAM" id="SSF50370">
    <property type="entry name" value="Ricin B-like lectins"/>
    <property type="match status" value="1"/>
</dbReference>
<gene>
    <name evidence="2" type="ORF">M153_8900000239</name>
</gene>
<dbReference type="InterPro" id="IPR035992">
    <property type="entry name" value="Ricin_B-like_lectins"/>
</dbReference>
<evidence type="ECO:0000313" key="3">
    <source>
        <dbReference type="Proteomes" id="UP000051530"/>
    </source>
</evidence>